<evidence type="ECO:0000313" key="2">
    <source>
        <dbReference type="Proteomes" id="UP000275401"/>
    </source>
</evidence>
<comment type="caution">
    <text evidence="1">The sequence shown here is derived from an EMBL/GenBank/DDBJ whole genome shotgun (WGS) entry which is preliminary data.</text>
</comment>
<accession>A0A3M8X944</accession>
<dbReference type="EMBL" id="RIBZ01000031">
    <property type="protein sequence ID" value="RNG37989.1"/>
    <property type="molecule type" value="Genomic_DNA"/>
</dbReference>
<gene>
    <name evidence="1" type="ORF">EEJ42_02050</name>
</gene>
<organism evidence="1 2">
    <name type="scientific">Streptomyces botrytidirepellens</name>
    <dbReference type="NCBI Taxonomy" id="2486417"/>
    <lineage>
        <taxon>Bacteria</taxon>
        <taxon>Bacillati</taxon>
        <taxon>Actinomycetota</taxon>
        <taxon>Actinomycetes</taxon>
        <taxon>Kitasatosporales</taxon>
        <taxon>Streptomycetaceae</taxon>
        <taxon>Streptomyces</taxon>
    </lineage>
</organism>
<dbReference type="RefSeq" id="WP_123098318.1">
    <property type="nucleotide sequence ID" value="NZ_RIBZ01000031.1"/>
</dbReference>
<reference evidence="1 2" key="1">
    <citation type="submission" date="2018-11" db="EMBL/GenBank/DDBJ databases">
        <title>The Potential of Streptomyces as Biocontrol Agents against the Tomato grey mould, Botrytis cinerea (Gray mold) Frontiers in Microbiology.</title>
        <authorList>
            <person name="Li D."/>
        </authorList>
    </citation>
    <scope>NUCLEOTIDE SEQUENCE [LARGE SCALE GENOMIC DNA]</scope>
    <source>
        <strain evidence="1 2">NEAU-LD23</strain>
    </source>
</reference>
<protein>
    <submittedName>
        <fullName evidence="1">Uncharacterized protein</fullName>
    </submittedName>
</protein>
<proteinExistence type="predicted"/>
<name>A0A3M8X944_9ACTN</name>
<sequence length="81" mass="8628">MRTDSEQLNAKVPTGTGDLARRAAADRNLTLGAYLATLVTEDTSGARARFMDVAFGVLDEHADLFDELEETDEGRQGAAAA</sequence>
<dbReference type="Proteomes" id="UP000275401">
    <property type="component" value="Unassembled WGS sequence"/>
</dbReference>
<dbReference type="AlphaFoldDB" id="A0A3M8X944"/>
<keyword evidence="2" id="KW-1185">Reference proteome</keyword>
<evidence type="ECO:0000313" key="1">
    <source>
        <dbReference type="EMBL" id="RNG37989.1"/>
    </source>
</evidence>